<accession>A0ABS8RN57</accession>
<keyword evidence="4" id="KW-0479">Metal-binding</keyword>
<evidence type="ECO:0000256" key="4">
    <source>
        <dbReference type="ARBA" id="ARBA00022723"/>
    </source>
</evidence>
<organism evidence="10 11">
    <name type="scientific">Datura stramonium</name>
    <name type="common">Jimsonweed</name>
    <name type="synonym">Common thornapple</name>
    <dbReference type="NCBI Taxonomy" id="4076"/>
    <lineage>
        <taxon>Eukaryota</taxon>
        <taxon>Viridiplantae</taxon>
        <taxon>Streptophyta</taxon>
        <taxon>Embryophyta</taxon>
        <taxon>Tracheophyta</taxon>
        <taxon>Spermatophyta</taxon>
        <taxon>Magnoliopsida</taxon>
        <taxon>eudicotyledons</taxon>
        <taxon>Gunneridae</taxon>
        <taxon>Pentapetalae</taxon>
        <taxon>asterids</taxon>
        <taxon>lamiids</taxon>
        <taxon>Solanales</taxon>
        <taxon>Solanaceae</taxon>
        <taxon>Solanoideae</taxon>
        <taxon>Datureae</taxon>
        <taxon>Datura</taxon>
    </lineage>
</organism>
<dbReference type="PANTHER" id="PTHR22937:SF185">
    <property type="entry name" value="RING-TYPE E3 UBIQUITIN TRANSFERASE"/>
    <property type="match status" value="1"/>
</dbReference>
<dbReference type="PROSITE" id="PS50089">
    <property type="entry name" value="ZF_RING_2"/>
    <property type="match status" value="1"/>
</dbReference>
<evidence type="ECO:0000313" key="11">
    <source>
        <dbReference type="Proteomes" id="UP000823775"/>
    </source>
</evidence>
<evidence type="ECO:0000256" key="8">
    <source>
        <dbReference type="PROSITE-ProRule" id="PRU00175"/>
    </source>
</evidence>
<name>A0ABS8RN57_DATST</name>
<dbReference type="InterPro" id="IPR045191">
    <property type="entry name" value="MBR1/2-like"/>
</dbReference>
<protein>
    <recommendedName>
        <fullName evidence="2">RING-type E3 ubiquitin transferase</fullName>
        <ecNumber evidence="2">2.3.2.27</ecNumber>
    </recommendedName>
</protein>
<dbReference type="Pfam" id="PF13639">
    <property type="entry name" value="zf-RING_2"/>
    <property type="match status" value="1"/>
</dbReference>
<keyword evidence="5 8" id="KW-0863">Zinc-finger</keyword>
<gene>
    <name evidence="10" type="ORF">HAX54_040007</name>
</gene>
<comment type="catalytic activity">
    <reaction evidence="1">
        <text>S-ubiquitinyl-[E2 ubiquitin-conjugating enzyme]-L-cysteine + [acceptor protein]-L-lysine = [E2 ubiquitin-conjugating enzyme]-L-cysteine + N(6)-ubiquitinyl-[acceptor protein]-L-lysine.</text>
        <dbReference type="EC" id="2.3.2.27"/>
    </reaction>
</comment>
<keyword evidence="11" id="KW-1185">Reference proteome</keyword>
<evidence type="ECO:0000256" key="1">
    <source>
        <dbReference type="ARBA" id="ARBA00000900"/>
    </source>
</evidence>
<keyword evidence="6" id="KW-0833">Ubl conjugation pathway</keyword>
<evidence type="ECO:0000256" key="7">
    <source>
        <dbReference type="ARBA" id="ARBA00022833"/>
    </source>
</evidence>
<dbReference type="Gene3D" id="3.30.40.10">
    <property type="entry name" value="Zinc/RING finger domain, C3HC4 (zinc finger)"/>
    <property type="match status" value="1"/>
</dbReference>
<dbReference type="Proteomes" id="UP000823775">
    <property type="component" value="Unassembled WGS sequence"/>
</dbReference>
<sequence>ELLALEERIGSVSTALPDEALSKCLRRSTYMGMASETETLEADRDSDDAKCSICQEEYVIGDEIGNLGCEHGYHTECIKQWFKLKNWCPICKAAATPSESWKTPS</sequence>
<evidence type="ECO:0000313" key="10">
    <source>
        <dbReference type="EMBL" id="MCD7448246.1"/>
    </source>
</evidence>
<proteinExistence type="predicted"/>
<dbReference type="InterPro" id="IPR001841">
    <property type="entry name" value="Znf_RING"/>
</dbReference>
<feature type="non-terminal residue" evidence="10">
    <location>
        <position position="1"/>
    </location>
</feature>
<dbReference type="SMART" id="SM00184">
    <property type="entry name" value="RING"/>
    <property type="match status" value="1"/>
</dbReference>
<comment type="caution">
    <text evidence="10">The sequence shown here is derived from an EMBL/GenBank/DDBJ whole genome shotgun (WGS) entry which is preliminary data.</text>
</comment>
<evidence type="ECO:0000256" key="6">
    <source>
        <dbReference type="ARBA" id="ARBA00022786"/>
    </source>
</evidence>
<reference evidence="10 11" key="1">
    <citation type="journal article" date="2021" name="BMC Genomics">
        <title>Datura genome reveals duplications of psychoactive alkaloid biosynthetic genes and high mutation rate following tissue culture.</title>
        <authorList>
            <person name="Rajewski A."/>
            <person name="Carter-House D."/>
            <person name="Stajich J."/>
            <person name="Litt A."/>
        </authorList>
    </citation>
    <scope>NUCLEOTIDE SEQUENCE [LARGE SCALE GENOMIC DNA]</scope>
    <source>
        <strain evidence="10">AR-01</strain>
    </source>
</reference>
<keyword evidence="7" id="KW-0862">Zinc</keyword>
<evidence type="ECO:0000256" key="5">
    <source>
        <dbReference type="ARBA" id="ARBA00022771"/>
    </source>
</evidence>
<dbReference type="EC" id="2.3.2.27" evidence="2"/>
<evidence type="ECO:0000256" key="3">
    <source>
        <dbReference type="ARBA" id="ARBA00022679"/>
    </source>
</evidence>
<keyword evidence="3" id="KW-0808">Transferase</keyword>
<dbReference type="EMBL" id="JACEIK010000056">
    <property type="protein sequence ID" value="MCD7448246.1"/>
    <property type="molecule type" value="Genomic_DNA"/>
</dbReference>
<evidence type="ECO:0000256" key="2">
    <source>
        <dbReference type="ARBA" id="ARBA00012483"/>
    </source>
</evidence>
<dbReference type="SUPFAM" id="SSF57850">
    <property type="entry name" value="RING/U-box"/>
    <property type="match status" value="1"/>
</dbReference>
<dbReference type="InterPro" id="IPR013083">
    <property type="entry name" value="Znf_RING/FYVE/PHD"/>
</dbReference>
<feature type="domain" description="RING-type" evidence="9">
    <location>
        <begin position="51"/>
        <end position="92"/>
    </location>
</feature>
<dbReference type="PANTHER" id="PTHR22937">
    <property type="entry name" value="E3 UBIQUITIN-PROTEIN LIGASE RNF165"/>
    <property type="match status" value="1"/>
</dbReference>
<evidence type="ECO:0000259" key="9">
    <source>
        <dbReference type="PROSITE" id="PS50089"/>
    </source>
</evidence>